<feature type="transmembrane region" description="Helical" evidence="1">
    <location>
        <begin position="36"/>
        <end position="57"/>
    </location>
</feature>
<evidence type="ECO:0000256" key="1">
    <source>
        <dbReference type="SAM" id="Phobius"/>
    </source>
</evidence>
<keyword evidence="1" id="KW-1133">Transmembrane helix</keyword>
<reference evidence="2 3" key="1">
    <citation type="journal article" date="2013" name="Genome Announc.">
        <title>Draft Genome Sequence of Streptomyces gancidicus Strain BKS 13-15.</title>
        <authorList>
            <person name="Kumar S."/>
            <person name="Kaur N."/>
            <person name="Singh N.K."/>
            <person name="Raghava G.P."/>
            <person name="Mayilraj S."/>
        </authorList>
    </citation>
    <scope>NUCLEOTIDE SEQUENCE [LARGE SCALE GENOMIC DNA]</scope>
    <source>
        <strain evidence="2 3">BKS 13-15</strain>
    </source>
</reference>
<protein>
    <submittedName>
        <fullName evidence="2">Uncharacterized protein</fullName>
    </submittedName>
</protein>
<dbReference type="RefSeq" id="WP_006136730.1">
    <property type="nucleotide sequence ID" value="NZ_AOHP01000169.1"/>
</dbReference>
<name>M3DG68_STREZ</name>
<keyword evidence="3" id="KW-1185">Reference proteome</keyword>
<feature type="transmembrane region" description="Helical" evidence="1">
    <location>
        <begin position="104"/>
        <end position="126"/>
    </location>
</feature>
<dbReference type="AlphaFoldDB" id="M3DG68"/>
<evidence type="ECO:0000313" key="2">
    <source>
        <dbReference type="EMBL" id="EMF20371.1"/>
    </source>
</evidence>
<dbReference type="Proteomes" id="UP000011732">
    <property type="component" value="Unassembled WGS sequence"/>
</dbReference>
<dbReference type="OrthoDB" id="4226442at2"/>
<dbReference type="PATRIC" id="fig|1284664.3.peg.6517"/>
<dbReference type="EMBL" id="AOHP01000169">
    <property type="protein sequence ID" value="EMF20371.1"/>
    <property type="molecule type" value="Genomic_DNA"/>
</dbReference>
<accession>M3DG68</accession>
<feature type="transmembrane region" description="Helical" evidence="1">
    <location>
        <begin position="6"/>
        <end position="24"/>
    </location>
</feature>
<keyword evidence="1" id="KW-0472">Membrane</keyword>
<organism evidence="2 3">
    <name type="scientific">Streptomyces gancidicus BKS 13-15</name>
    <dbReference type="NCBI Taxonomy" id="1284664"/>
    <lineage>
        <taxon>Bacteria</taxon>
        <taxon>Bacillati</taxon>
        <taxon>Actinomycetota</taxon>
        <taxon>Actinomycetes</taxon>
        <taxon>Kitasatosporales</taxon>
        <taxon>Streptomycetaceae</taxon>
        <taxon>Streptomyces</taxon>
        <taxon>Streptomyces pseudogriseolus group</taxon>
    </lineage>
</organism>
<sequence>MESVIPPLGTVGFAVFLTAVLIFGTKENSGGKAKPLGWWWVLAISMLAGASFAAAGWPFDLVPKLLMGDLLGVVDAVLPGLSLPALGLTLMAALAWIGLTRRQVAVIGIFLFYVLAGSDGTLGVLAERIHQVAQDLAK</sequence>
<comment type="caution">
    <text evidence="2">The sequence shown here is derived from an EMBL/GenBank/DDBJ whole genome shotgun (WGS) entry which is preliminary data.</text>
</comment>
<evidence type="ECO:0000313" key="3">
    <source>
        <dbReference type="Proteomes" id="UP000011732"/>
    </source>
</evidence>
<proteinExistence type="predicted"/>
<keyword evidence="1" id="KW-0812">Transmembrane</keyword>
<gene>
    <name evidence="2" type="ORF">H114_32549</name>
</gene>
<feature type="transmembrane region" description="Helical" evidence="1">
    <location>
        <begin position="77"/>
        <end position="97"/>
    </location>
</feature>